<dbReference type="AlphaFoldDB" id="S3CJS8"/>
<dbReference type="PANTHER" id="PTHR31544:SF4">
    <property type="entry name" value="GAMMA-GLUTAMYLCYCLOTRANSFERASE-RELATED"/>
    <property type="match status" value="1"/>
</dbReference>
<dbReference type="PANTHER" id="PTHR31544">
    <property type="entry name" value="AIG2-LIKE PROTEIN D"/>
    <property type="match status" value="1"/>
</dbReference>
<dbReference type="InterPro" id="IPR009288">
    <property type="entry name" value="AIG2-like_dom"/>
</dbReference>
<reference evidence="5 6" key="1">
    <citation type="journal article" date="2013" name="BMC Genomics">
        <title>Genomics-driven discovery of the pneumocandin biosynthetic gene cluster in the fungus Glarea lozoyensis.</title>
        <authorList>
            <person name="Chen L."/>
            <person name="Yue Q."/>
            <person name="Zhang X."/>
            <person name="Xiang M."/>
            <person name="Wang C."/>
            <person name="Li S."/>
            <person name="Che Y."/>
            <person name="Ortiz-Lopez F.J."/>
            <person name="Bills G.F."/>
            <person name="Liu X."/>
            <person name="An Z."/>
        </authorList>
    </citation>
    <scope>NUCLEOTIDE SEQUENCE [LARGE SCALE GENOMIC DNA]</scope>
    <source>
        <strain evidence="6">ATCC 20868 / MF5171</strain>
    </source>
</reference>
<dbReference type="OrthoDB" id="3262926at2759"/>
<dbReference type="SUPFAM" id="SSF110857">
    <property type="entry name" value="Gamma-glutamyl cyclotransferase-like"/>
    <property type="match status" value="1"/>
</dbReference>
<keyword evidence="2" id="KW-0808">Transferase</keyword>
<dbReference type="Pfam" id="PF06094">
    <property type="entry name" value="GGACT"/>
    <property type="match status" value="1"/>
</dbReference>
<organism evidence="5 6">
    <name type="scientific">Glarea lozoyensis (strain ATCC 20868 / MF5171)</name>
    <dbReference type="NCBI Taxonomy" id="1116229"/>
    <lineage>
        <taxon>Eukaryota</taxon>
        <taxon>Fungi</taxon>
        <taxon>Dikarya</taxon>
        <taxon>Ascomycota</taxon>
        <taxon>Pezizomycotina</taxon>
        <taxon>Leotiomycetes</taxon>
        <taxon>Helotiales</taxon>
        <taxon>Helotiaceae</taxon>
        <taxon>Glarea</taxon>
    </lineage>
</organism>
<name>S3CJS8_GLAL2</name>
<dbReference type="InterPro" id="IPR013024">
    <property type="entry name" value="GGCT-like"/>
</dbReference>
<dbReference type="OMA" id="NQYPVWY"/>
<sequence>MNLLNELEQLADTSIYKEDGEIDTVKMWQERFGYSYEEAAALTAATKLSDDAVVRERSLSPAEARRLYILKLEGPIDNAAKVQVAGDLPTIPEIYHDEGEGARSIFCKVDGRAKVTIEHWLSSQKSSFRPLFVPVGAAYKELSPDTLYPTLGKDTTLPQFRPQAPLASAPTQDQYPVWYFFYGTLASVPKLVSLFSLREDDDDDIPVLRKASVIGGEMKTWGQGKYNALVDGQQRIQGSAYHVRTKDHEDALRKYETEAYEVVRCSIDLEDGSVVQGCTFRFTGEVD</sequence>
<accession>S3CJS8</accession>
<dbReference type="HOGENOM" id="CLU_075111_1_0_1"/>
<dbReference type="GeneID" id="19461732"/>
<evidence type="ECO:0000313" key="6">
    <source>
        <dbReference type="Proteomes" id="UP000016922"/>
    </source>
</evidence>
<dbReference type="EMBL" id="KE145370">
    <property type="protein sequence ID" value="EPE26762.1"/>
    <property type="molecule type" value="Genomic_DNA"/>
</dbReference>
<protein>
    <recommendedName>
        <fullName evidence="3">Putative gamma-glutamylcyclotransferase</fullName>
    </recommendedName>
</protein>
<keyword evidence="6" id="KW-1185">Reference proteome</keyword>
<evidence type="ECO:0000256" key="1">
    <source>
        <dbReference type="ARBA" id="ARBA00008861"/>
    </source>
</evidence>
<dbReference type="eggNOG" id="ENOG502SP8N">
    <property type="taxonomic scope" value="Eukaryota"/>
</dbReference>
<dbReference type="GO" id="GO:0016740">
    <property type="term" value="F:transferase activity"/>
    <property type="evidence" value="ECO:0007669"/>
    <property type="project" value="UniProtKB-KW"/>
</dbReference>
<dbReference type="CDD" id="cd06661">
    <property type="entry name" value="GGCT_like"/>
    <property type="match status" value="1"/>
</dbReference>
<proteinExistence type="inferred from homology"/>
<dbReference type="KEGG" id="glz:GLAREA_02676"/>
<evidence type="ECO:0000259" key="4">
    <source>
        <dbReference type="Pfam" id="PF06094"/>
    </source>
</evidence>
<evidence type="ECO:0000256" key="3">
    <source>
        <dbReference type="ARBA" id="ARBA00030602"/>
    </source>
</evidence>
<feature type="domain" description="Gamma-glutamylcyclotransferase AIG2-like" evidence="4">
    <location>
        <begin position="179"/>
        <end position="281"/>
    </location>
</feature>
<dbReference type="Gene3D" id="3.10.490.10">
    <property type="entry name" value="Gamma-glutamyl cyclotransferase-like"/>
    <property type="match status" value="1"/>
</dbReference>
<dbReference type="InterPro" id="IPR036568">
    <property type="entry name" value="GGCT-like_sf"/>
</dbReference>
<dbReference type="RefSeq" id="XP_008085952.1">
    <property type="nucleotide sequence ID" value="XM_008087761.1"/>
</dbReference>
<evidence type="ECO:0000256" key="2">
    <source>
        <dbReference type="ARBA" id="ARBA00022679"/>
    </source>
</evidence>
<evidence type="ECO:0000313" key="5">
    <source>
        <dbReference type="EMBL" id="EPE26762.1"/>
    </source>
</evidence>
<dbReference type="InterPro" id="IPR045038">
    <property type="entry name" value="AIG2-like"/>
</dbReference>
<gene>
    <name evidence="5" type="ORF">GLAREA_02676</name>
</gene>
<dbReference type="Proteomes" id="UP000016922">
    <property type="component" value="Unassembled WGS sequence"/>
</dbReference>
<comment type="similarity">
    <text evidence="1">Belongs to the gamma-glutamylcyclotransferase family.</text>
</comment>